<gene>
    <name evidence="2" type="ORF">ACFSOY_05410</name>
</gene>
<dbReference type="EMBL" id="JBHUIO010000005">
    <property type="protein sequence ID" value="MFD2169426.1"/>
    <property type="molecule type" value="Genomic_DNA"/>
</dbReference>
<name>A0ABW4ZVF9_9BACL</name>
<dbReference type="CDD" id="cd06558">
    <property type="entry name" value="crotonase-like"/>
    <property type="match status" value="1"/>
</dbReference>
<dbReference type="RefSeq" id="WP_386044567.1">
    <property type="nucleotide sequence ID" value="NZ_JBHUIO010000005.1"/>
</dbReference>
<comment type="caution">
    <text evidence="2">The sequence shown here is derived from an EMBL/GenBank/DDBJ whole genome shotgun (WGS) entry which is preliminary data.</text>
</comment>
<keyword evidence="1" id="KW-0456">Lyase</keyword>
<sequence length="260" mass="28297">MNDAVRFEMDLERHLAILRIDRPEASNAVNTQVMEGLAKGLQRAKDDRDVRAVILTGAGARVFVAGGDLKEFHSELQTKEQVYAKMSQMREVIQTIADFPKPVIAAVNGAARGGGGEVAAACHFRVAAQSATVGFIQVKLGVSPGWGGLALLTRIVGRQQALWMALSGEVLDAAAAKAIRFFDEVVPDEQLIERAKSMAATFTAHSPQAVQGLLRLMQEAESLPLAESMERESQLVASLWGSPEHEEYLQAFFARRGRKE</sequence>
<dbReference type="Pfam" id="PF00378">
    <property type="entry name" value="ECH_1"/>
    <property type="match status" value="1"/>
</dbReference>
<dbReference type="Proteomes" id="UP001597343">
    <property type="component" value="Unassembled WGS sequence"/>
</dbReference>
<organism evidence="2 3">
    <name type="scientific">Tumebacillus lipolyticus</name>
    <dbReference type="NCBI Taxonomy" id="1280370"/>
    <lineage>
        <taxon>Bacteria</taxon>
        <taxon>Bacillati</taxon>
        <taxon>Bacillota</taxon>
        <taxon>Bacilli</taxon>
        <taxon>Bacillales</taxon>
        <taxon>Alicyclobacillaceae</taxon>
        <taxon>Tumebacillus</taxon>
    </lineage>
</organism>
<evidence type="ECO:0000256" key="1">
    <source>
        <dbReference type="ARBA" id="ARBA00023239"/>
    </source>
</evidence>
<dbReference type="Gene3D" id="3.90.226.10">
    <property type="entry name" value="2-enoyl-CoA Hydratase, Chain A, domain 1"/>
    <property type="match status" value="1"/>
</dbReference>
<evidence type="ECO:0000313" key="2">
    <source>
        <dbReference type="EMBL" id="MFD2169426.1"/>
    </source>
</evidence>
<accession>A0ABW4ZVF9</accession>
<dbReference type="InterPro" id="IPR001753">
    <property type="entry name" value="Enoyl-CoA_hydra/iso"/>
</dbReference>
<dbReference type="InterPro" id="IPR029045">
    <property type="entry name" value="ClpP/crotonase-like_dom_sf"/>
</dbReference>
<proteinExistence type="predicted"/>
<evidence type="ECO:0000313" key="3">
    <source>
        <dbReference type="Proteomes" id="UP001597343"/>
    </source>
</evidence>
<dbReference type="PANTHER" id="PTHR11941:SF27">
    <property type="entry name" value="ETHYLMALONYL-COA DECARBOXYLASE"/>
    <property type="match status" value="1"/>
</dbReference>
<keyword evidence="3" id="KW-1185">Reference proteome</keyword>
<dbReference type="PANTHER" id="PTHR11941">
    <property type="entry name" value="ENOYL-COA HYDRATASE-RELATED"/>
    <property type="match status" value="1"/>
</dbReference>
<reference evidence="3" key="1">
    <citation type="journal article" date="2019" name="Int. J. Syst. Evol. Microbiol.">
        <title>The Global Catalogue of Microorganisms (GCM) 10K type strain sequencing project: providing services to taxonomists for standard genome sequencing and annotation.</title>
        <authorList>
            <consortium name="The Broad Institute Genomics Platform"/>
            <consortium name="The Broad Institute Genome Sequencing Center for Infectious Disease"/>
            <person name="Wu L."/>
            <person name="Ma J."/>
        </authorList>
    </citation>
    <scope>NUCLEOTIDE SEQUENCE [LARGE SCALE GENOMIC DNA]</scope>
    <source>
        <strain evidence="3">CGMCC 1.13574</strain>
    </source>
</reference>
<dbReference type="SUPFAM" id="SSF52096">
    <property type="entry name" value="ClpP/crotonase"/>
    <property type="match status" value="1"/>
</dbReference>
<protein>
    <submittedName>
        <fullName evidence="2">Enoyl-CoA hydratase/isomerase family protein</fullName>
    </submittedName>
</protein>